<feature type="domain" description="N-acetyltransferase" evidence="1">
    <location>
        <begin position="6"/>
        <end position="149"/>
    </location>
</feature>
<dbReference type="CDD" id="cd04301">
    <property type="entry name" value="NAT_SF"/>
    <property type="match status" value="1"/>
</dbReference>
<dbReference type="InterPro" id="IPR025559">
    <property type="entry name" value="Eis_dom"/>
</dbReference>
<reference evidence="3" key="2">
    <citation type="submission" date="2011-02" db="EMBL/GenBank/DDBJ databases">
        <title>The complete genome of Syntrophobotulus glycolicus DSM 8271.</title>
        <authorList>
            <person name="Lucas S."/>
            <person name="Copeland A."/>
            <person name="Lapidus A."/>
            <person name="Bruce D."/>
            <person name="Goodwin L."/>
            <person name="Pitluck S."/>
            <person name="Kyrpides N."/>
            <person name="Mavromatis K."/>
            <person name="Pagani I."/>
            <person name="Ivanova N."/>
            <person name="Mikhailova N."/>
            <person name="Chertkov O."/>
            <person name="Held B."/>
            <person name="Detter J.C."/>
            <person name="Tapia R."/>
            <person name="Han C."/>
            <person name="Land M."/>
            <person name="Hauser L."/>
            <person name="Markowitz V."/>
            <person name="Cheng J.-F."/>
            <person name="Hugenholtz P."/>
            <person name="Woyke T."/>
            <person name="Wu D."/>
            <person name="Spring S."/>
            <person name="Schroeder M."/>
            <person name="Brambilla E."/>
            <person name="Klenk H.-P."/>
            <person name="Eisen J.A."/>
        </authorList>
    </citation>
    <scope>NUCLEOTIDE SEQUENCE [LARGE SCALE GENOMIC DNA]</scope>
    <source>
        <strain evidence="3">DSM 8271 / FlGlyR</strain>
    </source>
</reference>
<dbReference type="InterPro" id="IPR041380">
    <property type="entry name" value="Acetyltransf_17"/>
</dbReference>
<evidence type="ECO:0000313" key="2">
    <source>
        <dbReference type="EMBL" id="ADY57009.1"/>
    </source>
</evidence>
<dbReference type="Proteomes" id="UP000007488">
    <property type="component" value="Chromosome"/>
</dbReference>
<dbReference type="Pfam" id="PF13530">
    <property type="entry name" value="SCP2_2"/>
    <property type="match status" value="1"/>
</dbReference>
<dbReference type="Pfam" id="PF17668">
    <property type="entry name" value="Acetyltransf_17"/>
    <property type="match status" value="1"/>
</dbReference>
<dbReference type="AlphaFoldDB" id="F0SXU8"/>
<evidence type="ECO:0000259" key="1">
    <source>
        <dbReference type="PROSITE" id="PS51186"/>
    </source>
</evidence>
<dbReference type="PANTHER" id="PTHR37817">
    <property type="entry name" value="N-ACETYLTRANSFERASE EIS"/>
    <property type="match status" value="1"/>
</dbReference>
<keyword evidence="3" id="KW-1185">Reference proteome</keyword>
<proteinExistence type="predicted"/>
<dbReference type="EMBL" id="CP002547">
    <property type="protein sequence ID" value="ADY57009.1"/>
    <property type="molecule type" value="Genomic_DNA"/>
</dbReference>
<dbReference type="STRING" id="645991.Sgly_2736"/>
<sequence length="391" mass="44182">MFNDKFTYGPVRKTEKDTLMSIISQSLHIPEERIQMTFSGIGLENFRCMKDGKRIVAGLGIYPMAQWFGGTKVPMAGITHVGVAPEYRGKGAAKALLVNLLRELHERQYPISGLYPATLRLYRSVGYGRSGSRISYELHTDVIDVADRSLDMVPAEQGDEQAIFDAFAAQARQSAGLLERHPVIWRRRLEQKGQLIHKYLIKCGNRIEGYVLFAQSGQRMQEPMLILDYCVLTRNAGRRLLTFFADHRTMIPRVEWAGGPFDPLVYLLPEQKVKITGKSDWMTRIIHVKTALETRGYASGLQGELHLCITDEILPWNNGCFILRLQNGKLQVEPGGEGRINLGIRELAALYTGFQTPYELRLTGLFEAPEEDMGLAAMIFAGPRPWMSEIY</sequence>
<name>F0SXU8_SYNGF</name>
<dbReference type="PROSITE" id="PS51186">
    <property type="entry name" value="GNAT"/>
    <property type="match status" value="1"/>
</dbReference>
<dbReference type="SUPFAM" id="SSF55729">
    <property type="entry name" value="Acyl-CoA N-acyltransferases (Nat)"/>
    <property type="match status" value="1"/>
</dbReference>
<dbReference type="Pfam" id="PF13527">
    <property type="entry name" value="Acetyltransf_9"/>
    <property type="match status" value="1"/>
</dbReference>
<dbReference type="InterPro" id="IPR000182">
    <property type="entry name" value="GNAT_dom"/>
</dbReference>
<dbReference type="KEGG" id="sgy:Sgly_2736"/>
<dbReference type="InterPro" id="IPR036527">
    <property type="entry name" value="SCP2_sterol-bd_dom_sf"/>
</dbReference>
<dbReference type="InterPro" id="IPR051554">
    <property type="entry name" value="Acetyltransferase_Eis"/>
</dbReference>
<evidence type="ECO:0000313" key="3">
    <source>
        <dbReference type="Proteomes" id="UP000007488"/>
    </source>
</evidence>
<organism evidence="2 3">
    <name type="scientific">Syntrophobotulus glycolicus (strain DSM 8271 / FlGlyR)</name>
    <dbReference type="NCBI Taxonomy" id="645991"/>
    <lineage>
        <taxon>Bacteria</taxon>
        <taxon>Bacillati</taxon>
        <taxon>Bacillota</taxon>
        <taxon>Clostridia</taxon>
        <taxon>Eubacteriales</taxon>
        <taxon>Desulfitobacteriaceae</taxon>
        <taxon>Syntrophobotulus</taxon>
    </lineage>
</organism>
<dbReference type="RefSeq" id="WP_013625829.1">
    <property type="nucleotide sequence ID" value="NC_015172.1"/>
</dbReference>
<gene>
    <name evidence="2" type="ordered locus">Sgly_2736</name>
</gene>
<accession>F0SXU8</accession>
<dbReference type="HOGENOM" id="CLU_050659_4_0_9"/>
<dbReference type="eggNOG" id="COG4552">
    <property type="taxonomic scope" value="Bacteria"/>
</dbReference>
<dbReference type="SUPFAM" id="SSF55718">
    <property type="entry name" value="SCP-like"/>
    <property type="match status" value="1"/>
</dbReference>
<dbReference type="PANTHER" id="PTHR37817:SF1">
    <property type="entry name" value="N-ACETYLTRANSFERASE EIS"/>
    <property type="match status" value="1"/>
</dbReference>
<dbReference type="Gene3D" id="3.40.630.30">
    <property type="match status" value="2"/>
</dbReference>
<dbReference type="InterPro" id="IPR016181">
    <property type="entry name" value="Acyl_CoA_acyltransferase"/>
</dbReference>
<dbReference type="OrthoDB" id="9768284at2"/>
<protein>
    <submittedName>
        <fullName evidence="2">GCN5-related N-acetyltransferase</fullName>
    </submittedName>
</protein>
<dbReference type="Gene3D" id="3.30.1050.10">
    <property type="entry name" value="SCP2 sterol-binding domain"/>
    <property type="match status" value="1"/>
</dbReference>
<reference evidence="2 3" key="1">
    <citation type="journal article" date="2011" name="Stand. Genomic Sci.">
        <title>Complete genome sequence of Syntrophobotulus glycolicus type strain (FlGlyR).</title>
        <authorList>
            <person name="Han C."/>
            <person name="Mwirichia R."/>
            <person name="Chertkov O."/>
            <person name="Held B."/>
            <person name="Lapidus A."/>
            <person name="Nolan M."/>
            <person name="Lucas S."/>
            <person name="Hammon N."/>
            <person name="Deshpande S."/>
            <person name="Cheng J.F."/>
            <person name="Tapia R."/>
            <person name="Goodwin L."/>
            <person name="Pitluck S."/>
            <person name="Huntemann M."/>
            <person name="Liolios K."/>
            <person name="Ivanova N."/>
            <person name="Pagani I."/>
            <person name="Mavromatis K."/>
            <person name="Ovchinikova G."/>
            <person name="Pati A."/>
            <person name="Chen A."/>
            <person name="Palaniappan K."/>
            <person name="Land M."/>
            <person name="Hauser L."/>
            <person name="Brambilla E.M."/>
            <person name="Rohde M."/>
            <person name="Spring S."/>
            <person name="Sikorski J."/>
            <person name="Goker M."/>
            <person name="Woyke T."/>
            <person name="Bristow J."/>
            <person name="Eisen J.A."/>
            <person name="Markowitz V."/>
            <person name="Hugenholtz P."/>
            <person name="Kyrpides N.C."/>
            <person name="Klenk H.P."/>
            <person name="Detter J.C."/>
        </authorList>
    </citation>
    <scope>NUCLEOTIDE SEQUENCE [LARGE SCALE GENOMIC DNA]</scope>
    <source>
        <strain evidence="3">DSM 8271 / FlGlyR</strain>
    </source>
</reference>
<dbReference type="GO" id="GO:0030649">
    <property type="term" value="P:aminoglycoside antibiotic catabolic process"/>
    <property type="evidence" value="ECO:0007669"/>
    <property type="project" value="TreeGrafter"/>
</dbReference>
<dbReference type="GO" id="GO:0034069">
    <property type="term" value="F:aminoglycoside N-acetyltransferase activity"/>
    <property type="evidence" value="ECO:0007669"/>
    <property type="project" value="TreeGrafter"/>
</dbReference>